<evidence type="ECO:0000313" key="9">
    <source>
        <dbReference type="Proteomes" id="UP001243623"/>
    </source>
</evidence>
<keyword evidence="9" id="KW-1185">Reference proteome</keyword>
<evidence type="ECO:0000256" key="6">
    <source>
        <dbReference type="ARBA" id="ARBA00022837"/>
    </source>
</evidence>
<dbReference type="AlphaFoldDB" id="A0A9Y2AHN0"/>
<sequence>MEEWKKEFWKAPTLLDTTNPDISAFRKNGGKLIILHGTADRVLALSGTIDYYNKFVEKFGQRPLNNFVKFYIVPGYGHGKESVFTMGRNVLQDLDHWVVSKEEPGNLVVTDQNEKTKGRALPLQVYPGYPRYSGNGNVNSAAIYVYGSLANGR</sequence>
<organism evidence="8 9">
    <name type="scientific">Selenobaculum gibii</name>
    <dbReference type="NCBI Taxonomy" id="3054208"/>
    <lineage>
        <taxon>Bacteria</taxon>
        <taxon>Bacillati</taxon>
        <taxon>Bacillota</taxon>
        <taxon>Negativicutes</taxon>
        <taxon>Selenomonadales</taxon>
        <taxon>Selenomonadaceae</taxon>
        <taxon>Selenobaculum</taxon>
    </lineage>
</organism>
<evidence type="ECO:0000256" key="3">
    <source>
        <dbReference type="ARBA" id="ARBA00022723"/>
    </source>
</evidence>
<evidence type="ECO:0000256" key="5">
    <source>
        <dbReference type="ARBA" id="ARBA00022801"/>
    </source>
</evidence>
<dbReference type="GO" id="GO:0052689">
    <property type="term" value="F:carboxylic ester hydrolase activity"/>
    <property type="evidence" value="ECO:0007669"/>
    <property type="project" value="UniProtKB-KW"/>
</dbReference>
<accession>A0A9Y2AHN0</accession>
<keyword evidence="7" id="KW-1015">Disulfide bond</keyword>
<dbReference type="RefSeq" id="WP_147667918.1">
    <property type="nucleotide sequence ID" value="NZ_CP120678.1"/>
</dbReference>
<evidence type="ECO:0000313" key="8">
    <source>
        <dbReference type="EMBL" id="WIW71950.1"/>
    </source>
</evidence>
<keyword evidence="2" id="KW-0719">Serine esterase</keyword>
<reference evidence="8" key="1">
    <citation type="submission" date="2023-03" db="EMBL/GenBank/DDBJ databases">
        <title>Selenobaculum gbiensis gen. nov. sp. nov., a new bacterium isolated from the gut microbiota of IBD patient.</title>
        <authorList>
            <person name="Yeo S."/>
            <person name="Park H."/>
            <person name="Huh C.S."/>
        </authorList>
    </citation>
    <scope>NUCLEOTIDE SEQUENCE</scope>
    <source>
        <strain evidence="8">ICN-92133</strain>
    </source>
</reference>
<dbReference type="EMBL" id="CP120678">
    <property type="protein sequence ID" value="WIW71950.1"/>
    <property type="molecule type" value="Genomic_DNA"/>
</dbReference>
<dbReference type="KEGG" id="sgbi:P3F81_04300"/>
<evidence type="ECO:0000256" key="1">
    <source>
        <dbReference type="ARBA" id="ARBA00006249"/>
    </source>
</evidence>
<comment type="similarity">
    <text evidence="1">Belongs to the tannase family.</text>
</comment>
<keyword evidence="5 8" id="KW-0378">Hydrolase</keyword>
<dbReference type="PANTHER" id="PTHR33938">
    <property type="entry name" value="FERULOYL ESTERASE B-RELATED"/>
    <property type="match status" value="1"/>
</dbReference>
<name>A0A9Y2AHN0_9FIRM</name>
<dbReference type="Pfam" id="PF07519">
    <property type="entry name" value="Tannase"/>
    <property type="match status" value="1"/>
</dbReference>
<dbReference type="InterPro" id="IPR011118">
    <property type="entry name" value="Tannase/feruloyl_esterase"/>
</dbReference>
<proteinExistence type="inferred from homology"/>
<protein>
    <submittedName>
        <fullName evidence="8">Tannase/feruloyl esterase family alpha/beta hydrolase</fullName>
    </submittedName>
</protein>
<gene>
    <name evidence="8" type="ORF">P3F81_04300</name>
</gene>
<evidence type="ECO:0000256" key="4">
    <source>
        <dbReference type="ARBA" id="ARBA00022729"/>
    </source>
</evidence>
<keyword evidence="4" id="KW-0732">Signal</keyword>
<dbReference type="SUPFAM" id="SSF53474">
    <property type="entry name" value="alpha/beta-Hydrolases"/>
    <property type="match status" value="1"/>
</dbReference>
<dbReference type="PANTHER" id="PTHR33938:SF15">
    <property type="entry name" value="FERULOYL ESTERASE B-RELATED"/>
    <property type="match status" value="1"/>
</dbReference>
<keyword evidence="6" id="KW-0106">Calcium</keyword>
<keyword evidence="3" id="KW-0479">Metal-binding</keyword>
<dbReference type="GO" id="GO:0046872">
    <property type="term" value="F:metal ion binding"/>
    <property type="evidence" value="ECO:0007669"/>
    <property type="project" value="UniProtKB-KW"/>
</dbReference>
<evidence type="ECO:0000256" key="2">
    <source>
        <dbReference type="ARBA" id="ARBA00022487"/>
    </source>
</evidence>
<evidence type="ECO:0000256" key="7">
    <source>
        <dbReference type="ARBA" id="ARBA00023157"/>
    </source>
</evidence>
<dbReference type="Proteomes" id="UP001243623">
    <property type="component" value="Chromosome"/>
</dbReference>
<dbReference type="InterPro" id="IPR029058">
    <property type="entry name" value="AB_hydrolase_fold"/>
</dbReference>